<sequence length="154" mass="17115">MFLIFVIGVNYSIKQDNCSVFQHVCLAFCETESRKFLVGEFMDSVHLANLETALVQLKTRECLVPTGLLSHPDISKSDVTPLGNAISEHVSFIFEKTGILPTEVKKCKSCTSLNAFDTNRHVFTLETFSLENHVRLDSAASRALHLLPGPDDSE</sequence>
<evidence type="ECO:0000259" key="1">
    <source>
        <dbReference type="Pfam" id="PF05188"/>
    </source>
</evidence>
<dbReference type="InterPro" id="IPR007860">
    <property type="entry name" value="DNA_mmatch_repair_MutS_con_dom"/>
</dbReference>
<dbReference type="GO" id="GO:0006298">
    <property type="term" value="P:mismatch repair"/>
    <property type="evidence" value="ECO:0007669"/>
    <property type="project" value="InterPro"/>
</dbReference>
<dbReference type="GO" id="GO:0005524">
    <property type="term" value="F:ATP binding"/>
    <property type="evidence" value="ECO:0007669"/>
    <property type="project" value="InterPro"/>
</dbReference>
<name>A0A430Q960_SCHBO</name>
<comment type="caution">
    <text evidence="2">The sequence shown here is derived from an EMBL/GenBank/DDBJ whole genome shotgun (WGS) entry which is preliminary data.</text>
</comment>
<dbReference type="EMBL" id="QMKO01002235">
    <property type="protein sequence ID" value="RTG84204.1"/>
    <property type="molecule type" value="Genomic_DNA"/>
</dbReference>
<dbReference type="AlphaFoldDB" id="A0A430Q960"/>
<dbReference type="InterPro" id="IPR036678">
    <property type="entry name" value="MutS_con_dom_sf"/>
</dbReference>
<evidence type="ECO:0000313" key="2">
    <source>
        <dbReference type="EMBL" id="RTG84204.1"/>
    </source>
</evidence>
<accession>A0A430Q960</accession>
<dbReference type="Gene3D" id="3.30.420.110">
    <property type="entry name" value="MutS, connector domain"/>
    <property type="match status" value="1"/>
</dbReference>
<keyword evidence="3" id="KW-1185">Reference proteome</keyword>
<organism evidence="2 3">
    <name type="scientific">Schistosoma bovis</name>
    <name type="common">Blood fluke</name>
    <dbReference type="NCBI Taxonomy" id="6184"/>
    <lineage>
        <taxon>Eukaryota</taxon>
        <taxon>Metazoa</taxon>
        <taxon>Spiralia</taxon>
        <taxon>Lophotrochozoa</taxon>
        <taxon>Platyhelminthes</taxon>
        <taxon>Trematoda</taxon>
        <taxon>Digenea</taxon>
        <taxon>Strigeidida</taxon>
        <taxon>Schistosomatoidea</taxon>
        <taxon>Schistosomatidae</taxon>
        <taxon>Schistosoma</taxon>
    </lineage>
</organism>
<proteinExistence type="predicted"/>
<dbReference type="STRING" id="6184.A0A430Q960"/>
<dbReference type="GO" id="GO:0030983">
    <property type="term" value="F:mismatched DNA binding"/>
    <property type="evidence" value="ECO:0007669"/>
    <property type="project" value="InterPro"/>
</dbReference>
<dbReference type="Pfam" id="PF05188">
    <property type="entry name" value="MutS_II"/>
    <property type="match status" value="1"/>
</dbReference>
<dbReference type="Proteomes" id="UP000290809">
    <property type="component" value="Unassembled WGS sequence"/>
</dbReference>
<reference evidence="2 3" key="1">
    <citation type="journal article" date="2019" name="PLoS Pathog.">
        <title>Genome sequence of the bovine parasite Schistosoma bovis Tanzania.</title>
        <authorList>
            <person name="Oey H."/>
            <person name="Zakrzewski M."/>
            <person name="Gobert G."/>
            <person name="Gravermann K."/>
            <person name="Stoye J."/>
            <person name="Jones M."/>
            <person name="Mcmanus D."/>
            <person name="Krause L."/>
        </authorList>
    </citation>
    <scope>NUCLEOTIDE SEQUENCE [LARGE SCALE GENOMIC DNA]</scope>
    <source>
        <strain evidence="2 3">TAN1997</strain>
    </source>
</reference>
<evidence type="ECO:0000313" key="3">
    <source>
        <dbReference type="Proteomes" id="UP000290809"/>
    </source>
</evidence>
<feature type="domain" description="DNA mismatch repair protein MutS connector" evidence="1">
    <location>
        <begin position="22"/>
        <end position="89"/>
    </location>
</feature>
<gene>
    <name evidence="2" type="ORF">DC041_0008187</name>
</gene>
<protein>
    <recommendedName>
        <fullName evidence="1">DNA mismatch repair protein MutS connector domain-containing protein</fullName>
    </recommendedName>
</protein>